<accession>A0ABP3FEU5</accession>
<proteinExistence type="predicted"/>
<comment type="caution">
    <text evidence="1">The sequence shown here is derived from an EMBL/GenBank/DDBJ whole genome shotgun (WGS) entry which is preliminary data.</text>
</comment>
<organism evidence="1 2">
    <name type="scientific">Psychrobacter aestuarii</name>
    <dbReference type="NCBI Taxonomy" id="556327"/>
    <lineage>
        <taxon>Bacteria</taxon>
        <taxon>Pseudomonadati</taxon>
        <taxon>Pseudomonadota</taxon>
        <taxon>Gammaproteobacteria</taxon>
        <taxon>Moraxellales</taxon>
        <taxon>Moraxellaceae</taxon>
        <taxon>Psychrobacter</taxon>
    </lineage>
</organism>
<evidence type="ECO:0000313" key="1">
    <source>
        <dbReference type="EMBL" id="GAA0314440.1"/>
    </source>
</evidence>
<dbReference type="Proteomes" id="UP001501787">
    <property type="component" value="Unassembled WGS sequence"/>
</dbReference>
<sequence length="227" mass="25785">MSLIDYINPQDLERYGFSKTQLNQLFDNDGNVKDTALEPILGKHYVPYHTNGFTILSSAQHPDRIFVIKDEKFIAQLDDTDTVLYADSVNIPAINDELIRYRAKDKQLTYRAGNLLYEDFGVNGIDIISQIIPEKDSAFDYFATEGFGFTNTNIIDAPVTDKQCKPLAGNFACCLSSNTTYTPYRFTIKSGWQPLPDNQQITRICNSDNFETERQVLIDTLFNTAFS</sequence>
<evidence type="ECO:0000313" key="2">
    <source>
        <dbReference type="Proteomes" id="UP001501787"/>
    </source>
</evidence>
<name>A0ABP3FEU5_9GAMM</name>
<gene>
    <name evidence="1" type="ORF">GCM10009129_09650</name>
</gene>
<reference evidence="2" key="1">
    <citation type="journal article" date="2019" name="Int. J. Syst. Evol. Microbiol.">
        <title>The Global Catalogue of Microorganisms (GCM) 10K type strain sequencing project: providing services to taxonomists for standard genome sequencing and annotation.</title>
        <authorList>
            <consortium name="The Broad Institute Genomics Platform"/>
            <consortium name="The Broad Institute Genome Sequencing Center for Infectious Disease"/>
            <person name="Wu L."/>
            <person name="Ma J."/>
        </authorList>
    </citation>
    <scope>NUCLEOTIDE SEQUENCE [LARGE SCALE GENOMIC DNA]</scope>
    <source>
        <strain evidence="2">JCM 16343</strain>
    </source>
</reference>
<keyword evidence="2" id="KW-1185">Reference proteome</keyword>
<protein>
    <submittedName>
        <fullName evidence="1">Uncharacterized protein</fullName>
    </submittedName>
</protein>
<dbReference type="EMBL" id="BAAAFR010000001">
    <property type="protein sequence ID" value="GAA0314440.1"/>
    <property type="molecule type" value="Genomic_DNA"/>
</dbReference>